<organism evidence="2 3">
    <name type="scientific">Helianthus annuus</name>
    <name type="common">Common sunflower</name>
    <dbReference type="NCBI Taxonomy" id="4232"/>
    <lineage>
        <taxon>Eukaryota</taxon>
        <taxon>Viridiplantae</taxon>
        <taxon>Streptophyta</taxon>
        <taxon>Embryophyta</taxon>
        <taxon>Tracheophyta</taxon>
        <taxon>Spermatophyta</taxon>
        <taxon>Magnoliopsida</taxon>
        <taxon>eudicotyledons</taxon>
        <taxon>Gunneridae</taxon>
        <taxon>Pentapetalae</taxon>
        <taxon>asterids</taxon>
        <taxon>campanulids</taxon>
        <taxon>Asterales</taxon>
        <taxon>Asteraceae</taxon>
        <taxon>Asteroideae</taxon>
        <taxon>Heliantheae alliance</taxon>
        <taxon>Heliantheae</taxon>
        <taxon>Helianthus</taxon>
    </lineage>
</organism>
<keyword evidence="1" id="KW-1133">Transmembrane helix</keyword>
<keyword evidence="1" id="KW-0812">Transmembrane</keyword>
<evidence type="ECO:0000313" key="2">
    <source>
        <dbReference type="EMBL" id="KAF5769363.1"/>
    </source>
</evidence>
<gene>
    <name evidence="2" type="ORF">HanXRQr2_Chr14g0647371</name>
</gene>
<proteinExistence type="predicted"/>
<reference evidence="2" key="2">
    <citation type="submission" date="2020-06" db="EMBL/GenBank/DDBJ databases">
        <title>Helianthus annuus Genome sequencing and assembly Release 2.</title>
        <authorList>
            <person name="Gouzy J."/>
            <person name="Langlade N."/>
            <person name="Munos S."/>
        </authorList>
    </citation>
    <scope>NUCLEOTIDE SEQUENCE</scope>
    <source>
        <tissue evidence="2">Leaves</tissue>
    </source>
</reference>
<comment type="caution">
    <text evidence="2">The sequence shown here is derived from an EMBL/GenBank/DDBJ whole genome shotgun (WGS) entry which is preliminary data.</text>
</comment>
<keyword evidence="1" id="KW-0472">Membrane</keyword>
<dbReference type="Proteomes" id="UP000215914">
    <property type="component" value="Unassembled WGS sequence"/>
</dbReference>
<dbReference type="Gramene" id="mRNA:HanXRQr2_Chr14g0647371">
    <property type="protein sequence ID" value="mRNA:HanXRQr2_Chr14g0647371"/>
    <property type="gene ID" value="HanXRQr2_Chr14g0647371"/>
</dbReference>
<dbReference type="AlphaFoldDB" id="A0A9K3H819"/>
<accession>A0A9K3H819</accession>
<sequence>MSPDEEPKRGSSSSDLLMVFLVFPSNTRDAKRGGGPTKVPKEKFVMIISGAKFGGSMFGVPKLAAASFSAPITTPSLHLIGIHIISSLFFFYSSILSK</sequence>
<protein>
    <submittedName>
        <fullName evidence="2">Uncharacterized protein</fullName>
    </submittedName>
</protein>
<dbReference type="EMBL" id="MNCJ02000329">
    <property type="protein sequence ID" value="KAF5769363.1"/>
    <property type="molecule type" value="Genomic_DNA"/>
</dbReference>
<feature type="transmembrane region" description="Helical" evidence="1">
    <location>
        <begin position="77"/>
        <end position="96"/>
    </location>
</feature>
<name>A0A9K3H819_HELAN</name>
<evidence type="ECO:0000256" key="1">
    <source>
        <dbReference type="SAM" id="Phobius"/>
    </source>
</evidence>
<evidence type="ECO:0000313" key="3">
    <source>
        <dbReference type="Proteomes" id="UP000215914"/>
    </source>
</evidence>
<reference evidence="2" key="1">
    <citation type="journal article" date="2017" name="Nature">
        <title>The sunflower genome provides insights into oil metabolism, flowering and Asterid evolution.</title>
        <authorList>
            <person name="Badouin H."/>
            <person name="Gouzy J."/>
            <person name="Grassa C.J."/>
            <person name="Murat F."/>
            <person name="Staton S.E."/>
            <person name="Cottret L."/>
            <person name="Lelandais-Briere C."/>
            <person name="Owens G.L."/>
            <person name="Carrere S."/>
            <person name="Mayjonade B."/>
            <person name="Legrand L."/>
            <person name="Gill N."/>
            <person name="Kane N.C."/>
            <person name="Bowers J.E."/>
            <person name="Hubner S."/>
            <person name="Bellec A."/>
            <person name="Berard A."/>
            <person name="Berges H."/>
            <person name="Blanchet N."/>
            <person name="Boniface M.C."/>
            <person name="Brunel D."/>
            <person name="Catrice O."/>
            <person name="Chaidir N."/>
            <person name="Claudel C."/>
            <person name="Donnadieu C."/>
            <person name="Faraut T."/>
            <person name="Fievet G."/>
            <person name="Helmstetter N."/>
            <person name="King M."/>
            <person name="Knapp S.J."/>
            <person name="Lai Z."/>
            <person name="Le Paslier M.C."/>
            <person name="Lippi Y."/>
            <person name="Lorenzon L."/>
            <person name="Mandel J.R."/>
            <person name="Marage G."/>
            <person name="Marchand G."/>
            <person name="Marquand E."/>
            <person name="Bret-Mestries E."/>
            <person name="Morien E."/>
            <person name="Nambeesan S."/>
            <person name="Nguyen T."/>
            <person name="Pegot-Espagnet P."/>
            <person name="Pouilly N."/>
            <person name="Raftis F."/>
            <person name="Sallet E."/>
            <person name="Schiex T."/>
            <person name="Thomas J."/>
            <person name="Vandecasteele C."/>
            <person name="Vares D."/>
            <person name="Vear F."/>
            <person name="Vautrin S."/>
            <person name="Crespi M."/>
            <person name="Mangin B."/>
            <person name="Burke J.M."/>
            <person name="Salse J."/>
            <person name="Munos S."/>
            <person name="Vincourt P."/>
            <person name="Rieseberg L.H."/>
            <person name="Langlade N.B."/>
        </authorList>
    </citation>
    <scope>NUCLEOTIDE SEQUENCE</scope>
    <source>
        <tissue evidence="2">Leaves</tissue>
    </source>
</reference>
<keyword evidence="3" id="KW-1185">Reference proteome</keyword>